<feature type="transmembrane region" description="Helical" evidence="1">
    <location>
        <begin position="52"/>
        <end position="73"/>
    </location>
</feature>
<proteinExistence type="predicted"/>
<evidence type="ECO:0000313" key="3">
    <source>
        <dbReference type="Proteomes" id="UP000178428"/>
    </source>
</evidence>
<evidence type="ECO:0000313" key="2">
    <source>
        <dbReference type="EMBL" id="OGZ31730.1"/>
    </source>
</evidence>
<keyword evidence="1" id="KW-0812">Transmembrane</keyword>
<accession>A0A1G2F256</accession>
<feature type="transmembrane region" description="Helical" evidence="1">
    <location>
        <begin position="103"/>
        <end position="125"/>
    </location>
</feature>
<protein>
    <submittedName>
        <fullName evidence="2">Uncharacterized protein</fullName>
    </submittedName>
</protein>
<sequence>MKSSVFKLIFHGLWLGLSVGMLELYIGHRFILDKLLIGRDYNFVYESFFAPTYYGLAKSIIVAIVFFLTYLMAPKNKTNPIIVGISGAAIFGLYYYITFPRASFYSAALIGIVHFSFIAGITYFFNKIFKLK</sequence>
<evidence type="ECO:0000256" key="1">
    <source>
        <dbReference type="SAM" id="Phobius"/>
    </source>
</evidence>
<feature type="transmembrane region" description="Helical" evidence="1">
    <location>
        <begin position="80"/>
        <end position="97"/>
    </location>
</feature>
<keyword evidence="1" id="KW-1133">Transmembrane helix</keyword>
<dbReference type="AlphaFoldDB" id="A0A1G2F256"/>
<keyword evidence="1" id="KW-0472">Membrane</keyword>
<comment type="caution">
    <text evidence="2">The sequence shown here is derived from an EMBL/GenBank/DDBJ whole genome shotgun (WGS) entry which is preliminary data.</text>
</comment>
<dbReference type="STRING" id="1801725.A3J00_03440"/>
<name>A0A1G2F256_9BACT</name>
<reference evidence="2 3" key="1">
    <citation type="journal article" date="2016" name="Nat. Commun.">
        <title>Thousands of microbial genomes shed light on interconnected biogeochemical processes in an aquifer system.</title>
        <authorList>
            <person name="Anantharaman K."/>
            <person name="Brown C.T."/>
            <person name="Hug L.A."/>
            <person name="Sharon I."/>
            <person name="Castelle C.J."/>
            <person name="Probst A.J."/>
            <person name="Thomas B.C."/>
            <person name="Singh A."/>
            <person name="Wilkins M.J."/>
            <person name="Karaoz U."/>
            <person name="Brodie E.L."/>
            <person name="Williams K.H."/>
            <person name="Hubbard S.S."/>
            <person name="Banfield J.F."/>
        </authorList>
    </citation>
    <scope>NUCLEOTIDE SEQUENCE [LARGE SCALE GENOMIC DNA]</scope>
</reference>
<feature type="transmembrane region" description="Helical" evidence="1">
    <location>
        <begin position="12"/>
        <end position="32"/>
    </location>
</feature>
<organism evidence="2 3">
    <name type="scientific">Candidatus Niyogibacteria bacterium RIFCSPLOWO2_02_FULL_45_13</name>
    <dbReference type="NCBI Taxonomy" id="1801725"/>
    <lineage>
        <taxon>Bacteria</taxon>
        <taxon>Candidatus Niyogiibacteriota</taxon>
    </lineage>
</organism>
<gene>
    <name evidence="2" type="ORF">A3J00_03440</name>
</gene>
<dbReference type="Proteomes" id="UP000178428">
    <property type="component" value="Unassembled WGS sequence"/>
</dbReference>
<dbReference type="EMBL" id="MHMR01000002">
    <property type="protein sequence ID" value="OGZ31730.1"/>
    <property type="molecule type" value="Genomic_DNA"/>
</dbReference>